<reference evidence="1 2" key="1">
    <citation type="submission" date="2016-10" db="EMBL/GenBank/DDBJ databases">
        <title>Comparative genomics between deep and shallow subseafloor isolates.</title>
        <authorList>
            <person name="Ishii S."/>
            <person name="Miller J.R."/>
            <person name="Sutton G."/>
            <person name="Suzuki S."/>
            <person name="Methe B."/>
            <person name="Inagaki F."/>
            <person name="Imachi H."/>
        </authorList>
    </citation>
    <scope>NUCLEOTIDE SEQUENCE [LARGE SCALE GENOMIC DNA]</scope>
    <source>
        <strain evidence="1 2">MO-MB1</strain>
    </source>
</reference>
<dbReference type="EMBL" id="CP017766">
    <property type="protein sequence ID" value="AUB55048.1"/>
    <property type="molecule type" value="Genomic_DNA"/>
</dbReference>
<protein>
    <submittedName>
        <fullName evidence="1">Uncharacterized protein</fullName>
    </submittedName>
</protein>
<proteinExistence type="predicted"/>
<accession>A0A2H4VAE6</accession>
<dbReference type="GeneID" id="35123630"/>
<evidence type="ECO:0000313" key="1">
    <source>
        <dbReference type="EMBL" id="AUB55048.1"/>
    </source>
</evidence>
<dbReference type="Proteomes" id="UP000232806">
    <property type="component" value="Chromosome"/>
</dbReference>
<gene>
    <name evidence="1" type="ORF">BK007_02805</name>
</gene>
<sequence>MKEPIMVKNFIDGNQIKEDDLLAIIHDFIEESVLKSVINEFIDEDVNYLKVKNRELRWLATKARFRAKDSEM</sequence>
<organism evidence="1 2">
    <name type="scientific">Methanobacterium subterraneum</name>
    <dbReference type="NCBI Taxonomy" id="59277"/>
    <lineage>
        <taxon>Archaea</taxon>
        <taxon>Methanobacteriati</taxon>
        <taxon>Methanobacteriota</taxon>
        <taxon>Methanomada group</taxon>
        <taxon>Methanobacteria</taxon>
        <taxon>Methanobacteriales</taxon>
        <taxon>Methanobacteriaceae</taxon>
        <taxon>Methanobacterium</taxon>
    </lineage>
</organism>
<dbReference type="AlphaFoldDB" id="A0A2H4VAE6"/>
<dbReference type="OrthoDB" id="71179at2157"/>
<name>A0A2H4VAE6_9EURY</name>
<dbReference type="RefSeq" id="WP_100905026.1">
    <property type="nucleotide sequence ID" value="NZ_CP017766.1"/>
</dbReference>
<evidence type="ECO:0000313" key="2">
    <source>
        <dbReference type="Proteomes" id="UP000232806"/>
    </source>
</evidence>